<comment type="caution">
    <text evidence="1">The sequence shown here is derived from an EMBL/GenBank/DDBJ whole genome shotgun (WGS) entry which is preliminary data.</text>
</comment>
<dbReference type="SUPFAM" id="SSF51338">
    <property type="entry name" value="Composite domain of metallo-dependent hydrolases"/>
    <property type="match status" value="1"/>
</dbReference>
<keyword evidence="2" id="KW-1185">Reference proteome</keyword>
<proteinExistence type="predicted"/>
<evidence type="ECO:0000313" key="2">
    <source>
        <dbReference type="Proteomes" id="UP001519363"/>
    </source>
</evidence>
<organism evidence="1 2">
    <name type="scientific">Crossiella equi</name>
    <dbReference type="NCBI Taxonomy" id="130796"/>
    <lineage>
        <taxon>Bacteria</taxon>
        <taxon>Bacillati</taxon>
        <taxon>Actinomycetota</taxon>
        <taxon>Actinomycetes</taxon>
        <taxon>Pseudonocardiales</taxon>
        <taxon>Pseudonocardiaceae</taxon>
        <taxon>Crossiella</taxon>
    </lineage>
</organism>
<name>A0ABS5A9K9_9PSEU</name>
<accession>A0ABS5A9K9</accession>
<reference evidence="1 2" key="1">
    <citation type="submission" date="2021-03" db="EMBL/GenBank/DDBJ databases">
        <title>Sequencing the genomes of 1000 actinobacteria strains.</title>
        <authorList>
            <person name="Klenk H.-P."/>
        </authorList>
    </citation>
    <scope>NUCLEOTIDE SEQUENCE [LARGE SCALE GENOMIC DNA]</scope>
    <source>
        <strain evidence="1 2">DSM 44580</strain>
    </source>
</reference>
<dbReference type="RefSeq" id="WP_143343100.1">
    <property type="nucleotide sequence ID" value="NZ_JAGIOO010000001.1"/>
</dbReference>
<dbReference type="Proteomes" id="UP001519363">
    <property type="component" value="Unassembled WGS sequence"/>
</dbReference>
<sequence length="60" mass="6442">MLDGNPLADIRNTRRVHTVLTRGRVLGPAERARMLAEVEKAARETPGLEAGGGQRTIGCC</sequence>
<evidence type="ECO:0000313" key="1">
    <source>
        <dbReference type="EMBL" id="MBP2473255.1"/>
    </source>
</evidence>
<protein>
    <submittedName>
        <fullName evidence="1">Uncharacterized protein</fullName>
    </submittedName>
</protein>
<dbReference type="InterPro" id="IPR011059">
    <property type="entry name" value="Metal-dep_hydrolase_composite"/>
</dbReference>
<gene>
    <name evidence="1" type="ORF">JOF53_002127</name>
</gene>
<dbReference type="Gene3D" id="2.30.40.10">
    <property type="entry name" value="Urease, subunit C, domain 1"/>
    <property type="match status" value="1"/>
</dbReference>
<dbReference type="EMBL" id="JAGIOO010000001">
    <property type="protein sequence ID" value="MBP2473255.1"/>
    <property type="molecule type" value="Genomic_DNA"/>
</dbReference>